<keyword evidence="3 10" id="KW-0808">Transferase</keyword>
<evidence type="ECO:0000256" key="10">
    <source>
        <dbReference type="RuleBase" id="RU361115"/>
    </source>
</evidence>
<evidence type="ECO:0000256" key="8">
    <source>
        <dbReference type="ARBA" id="ARBA00023136"/>
    </source>
</evidence>
<name>W0SAA2_FISSO</name>
<dbReference type="EC" id="2.3.1.-" evidence="10"/>
<keyword evidence="6 10" id="KW-1133">Transmembrane helix</keyword>
<reference evidence="11" key="1">
    <citation type="submission" date="2013-10" db="EMBL/GenBank/DDBJ databases">
        <title>Biosynthesis of polyunsaturated fatty acids in the oleaginous marine ditaoms, Fistulifera sp. strain JPCC DA0580: a multi-omics approach to predict the metabolic pathways.</title>
        <authorList>
            <person name="Liang Y."/>
            <person name="Maeda Y."/>
            <person name="Sunaga Y."/>
            <person name="Muto M."/>
            <person name="Matsumoto M."/>
            <person name="Yoshino T."/>
            <person name="Tanaka T."/>
        </authorList>
    </citation>
    <scope>NUCLEOTIDE SEQUENCE</scope>
    <source>
        <strain evidence="11">JPCC DA0580</strain>
    </source>
</reference>
<evidence type="ECO:0000313" key="13">
    <source>
        <dbReference type="Proteomes" id="UP000198406"/>
    </source>
</evidence>
<dbReference type="GO" id="GO:0005789">
    <property type="term" value="C:endoplasmic reticulum membrane"/>
    <property type="evidence" value="ECO:0007669"/>
    <property type="project" value="TreeGrafter"/>
</dbReference>
<accession>W0SAA2</accession>
<dbReference type="PANTHER" id="PTHR11157:SF140">
    <property type="entry name" value="ELONGATION OF FATTY ACIDS PROTEIN"/>
    <property type="match status" value="1"/>
</dbReference>
<comment type="similarity">
    <text evidence="10">Belongs to the ELO family.</text>
</comment>
<gene>
    <name evidence="12" type="ORF">FisN_9Hh050</name>
</gene>
<comment type="catalytic activity">
    <reaction evidence="10">
        <text>an acyl-CoA + malonyl-CoA + H(+) = a 3-oxoacyl-CoA + CO2 + CoA</text>
        <dbReference type="Rhea" id="RHEA:50252"/>
        <dbReference type="ChEBI" id="CHEBI:15378"/>
        <dbReference type="ChEBI" id="CHEBI:16526"/>
        <dbReference type="ChEBI" id="CHEBI:57287"/>
        <dbReference type="ChEBI" id="CHEBI:57384"/>
        <dbReference type="ChEBI" id="CHEBI:58342"/>
        <dbReference type="ChEBI" id="CHEBI:90726"/>
    </reaction>
    <physiologicalReaction direction="left-to-right" evidence="10">
        <dbReference type="Rhea" id="RHEA:50253"/>
    </physiologicalReaction>
</comment>
<sequence>MSFADNYIATLDSVGESILKWSDPETQFRGYTNDWPLARFSTAFSIALAYFLFVVLGSAIMKLGVPAMELYPLKFVYNVSQIMLCAYMTLEALFLAYRNGYTVTPCVGYDQMNPPVANLLWLFYISKVWDFWDTIFIVTGKKWRQLSFLHVYHHITIFLFYWLNSHVNYDGDVYLTVLLNGFIHTVMYTYYFICMHTKVPETGKSLPIWWKSSLTMMQMIQFITMMSQGSYLLATQCKTTSLRVVACYIVYILSLFVLFAQFFVQSYVKPSKKKKQS</sequence>
<comment type="subcellular location">
    <subcellularLocation>
        <location evidence="1">Membrane</location>
        <topology evidence="1">Multi-pass membrane protein</topology>
    </subcellularLocation>
</comment>
<keyword evidence="12" id="KW-0012">Acyltransferase</keyword>
<protein>
    <recommendedName>
        <fullName evidence="10">Elongation of fatty acids protein</fullName>
        <ecNumber evidence="10">2.3.1.-</ecNumber>
    </recommendedName>
</protein>
<dbReference type="GO" id="GO:0042761">
    <property type="term" value="P:very long-chain fatty acid biosynthetic process"/>
    <property type="evidence" value="ECO:0007669"/>
    <property type="project" value="TreeGrafter"/>
</dbReference>
<keyword evidence="13" id="KW-1185">Reference proteome</keyword>
<dbReference type="Pfam" id="PF01151">
    <property type="entry name" value="ELO"/>
    <property type="match status" value="1"/>
</dbReference>
<dbReference type="InParanoid" id="W0SAA2"/>
<dbReference type="PANTHER" id="PTHR11157">
    <property type="entry name" value="FATTY ACID ACYL TRANSFERASE-RELATED"/>
    <property type="match status" value="1"/>
</dbReference>
<evidence type="ECO:0000256" key="3">
    <source>
        <dbReference type="ARBA" id="ARBA00022679"/>
    </source>
</evidence>
<feature type="transmembrane region" description="Helical" evidence="10">
    <location>
        <begin position="43"/>
        <end position="63"/>
    </location>
</feature>
<proteinExistence type="inferred from homology"/>
<dbReference type="PROSITE" id="PS01188">
    <property type="entry name" value="ELO"/>
    <property type="match status" value="1"/>
</dbReference>
<dbReference type="Proteomes" id="UP000198406">
    <property type="component" value="Unassembled WGS sequence"/>
</dbReference>
<dbReference type="InterPro" id="IPR030457">
    <property type="entry name" value="ELO_CS"/>
</dbReference>
<reference evidence="12 13" key="2">
    <citation type="journal article" date="2015" name="Plant Cell">
        <title>Oil accumulation by the oleaginous diatom Fistulifera solaris as revealed by the genome and transcriptome.</title>
        <authorList>
            <person name="Tanaka T."/>
            <person name="Maeda Y."/>
            <person name="Veluchamy A."/>
            <person name="Tanaka M."/>
            <person name="Abida H."/>
            <person name="Marechal E."/>
            <person name="Bowler C."/>
            <person name="Muto M."/>
            <person name="Sunaga Y."/>
            <person name="Tanaka M."/>
            <person name="Yoshino T."/>
            <person name="Taniguchi T."/>
            <person name="Fukuda Y."/>
            <person name="Nemoto M."/>
            <person name="Matsumoto M."/>
            <person name="Wong P.S."/>
            <person name="Aburatani S."/>
            <person name="Fujibuchi W."/>
        </authorList>
    </citation>
    <scope>NUCLEOTIDE SEQUENCE [LARGE SCALE GENOMIC DNA]</scope>
    <source>
        <strain evidence="12 13">JPCC DA0580</strain>
    </source>
</reference>
<dbReference type="InterPro" id="IPR002076">
    <property type="entry name" value="ELO_fam"/>
</dbReference>
<evidence type="ECO:0000313" key="11">
    <source>
        <dbReference type="EMBL" id="BAO27787.1"/>
    </source>
</evidence>
<dbReference type="FunCoup" id="W0SAA2">
    <property type="interactions" value="37"/>
</dbReference>
<feature type="transmembrane region" description="Helical" evidence="10">
    <location>
        <begin position="175"/>
        <end position="193"/>
    </location>
</feature>
<feature type="transmembrane region" description="Helical" evidence="10">
    <location>
        <begin position="240"/>
        <end position="264"/>
    </location>
</feature>
<dbReference type="GO" id="GO:0030148">
    <property type="term" value="P:sphingolipid biosynthetic process"/>
    <property type="evidence" value="ECO:0007669"/>
    <property type="project" value="TreeGrafter"/>
</dbReference>
<evidence type="ECO:0000256" key="1">
    <source>
        <dbReference type="ARBA" id="ARBA00004141"/>
    </source>
</evidence>
<evidence type="ECO:0000256" key="5">
    <source>
        <dbReference type="ARBA" id="ARBA00022832"/>
    </source>
</evidence>
<dbReference type="AlphaFoldDB" id="W0SAA2"/>
<evidence type="ECO:0000256" key="4">
    <source>
        <dbReference type="ARBA" id="ARBA00022692"/>
    </source>
</evidence>
<dbReference type="EMBL" id="BDSP01000147">
    <property type="protein sequence ID" value="GAX20341.1"/>
    <property type="molecule type" value="Genomic_DNA"/>
</dbReference>
<dbReference type="GO" id="GO:0009922">
    <property type="term" value="F:fatty acid elongase activity"/>
    <property type="evidence" value="ECO:0007669"/>
    <property type="project" value="InterPro"/>
</dbReference>
<evidence type="ECO:0000313" key="12">
    <source>
        <dbReference type="EMBL" id="GAX20341.1"/>
    </source>
</evidence>
<evidence type="ECO:0000256" key="2">
    <source>
        <dbReference type="ARBA" id="ARBA00022516"/>
    </source>
</evidence>
<keyword evidence="2 10" id="KW-0444">Lipid biosynthesis</keyword>
<evidence type="ECO:0000256" key="6">
    <source>
        <dbReference type="ARBA" id="ARBA00022989"/>
    </source>
</evidence>
<dbReference type="GO" id="GO:0034625">
    <property type="term" value="P:fatty acid elongation, monounsaturated fatty acid"/>
    <property type="evidence" value="ECO:0007669"/>
    <property type="project" value="TreeGrafter"/>
</dbReference>
<dbReference type="GO" id="GO:0019367">
    <property type="term" value="P:fatty acid elongation, saturated fatty acid"/>
    <property type="evidence" value="ECO:0007669"/>
    <property type="project" value="TreeGrafter"/>
</dbReference>
<evidence type="ECO:0000256" key="7">
    <source>
        <dbReference type="ARBA" id="ARBA00023098"/>
    </source>
</evidence>
<dbReference type="GO" id="GO:0034626">
    <property type="term" value="P:fatty acid elongation, polyunsaturated fatty acid"/>
    <property type="evidence" value="ECO:0007669"/>
    <property type="project" value="TreeGrafter"/>
</dbReference>
<keyword evidence="9 10" id="KW-0275">Fatty acid biosynthesis</keyword>
<keyword evidence="4 10" id="KW-0812">Transmembrane</keyword>
<feature type="transmembrane region" description="Helical" evidence="10">
    <location>
        <begin position="75"/>
        <end position="97"/>
    </location>
</feature>
<dbReference type="EMBL" id="AB858394">
    <property type="protein sequence ID" value="BAO27787.1"/>
    <property type="molecule type" value="Genomic_DNA"/>
</dbReference>
<keyword evidence="5 10" id="KW-0276">Fatty acid metabolism</keyword>
<dbReference type="OrthoDB" id="434092at2759"/>
<reference evidence="12" key="3">
    <citation type="submission" date="2017-06" db="EMBL/GenBank/DDBJ databases">
        <authorList>
            <person name="Kim H.J."/>
            <person name="Triplett B.A."/>
        </authorList>
    </citation>
    <scope>NUCLEOTIDE SEQUENCE</scope>
    <source>
        <strain evidence="12">JPCC DA0580</strain>
    </source>
</reference>
<feature type="transmembrane region" description="Helical" evidence="10">
    <location>
        <begin position="146"/>
        <end position="163"/>
    </location>
</feature>
<keyword evidence="8 10" id="KW-0472">Membrane</keyword>
<organism evidence="11">
    <name type="scientific">Fistulifera solaris</name>
    <name type="common">Oleaginous diatom</name>
    <dbReference type="NCBI Taxonomy" id="1519565"/>
    <lineage>
        <taxon>Eukaryota</taxon>
        <taxon>Sar</taxon>
        <taxon>Stramenopiles</taxon>
        <taxon>Ochrophyta</taxon>
        <taxon>Bacillariophyta</taxon>
        <taxon>Bacillariophyceae</taxon>
        <taxon>Bacillariophycidae</taxon>
        <taxon>Naviculales</taxon>
        <taxon>Naviculaceae</taxon>
        <taxon>Fistulifera</taxon>
    </lineage>
</organism>
<evidence type="ECO:0000256" key="9">
    <source>
        <dbReference type="ARBA" id="ARBA00023160"/>
    </source>
</evidence>
<keyword evidence="7 10" id="KW-0443">Lipid metabolism</keyword>